<protein>
    <recommendedName>
        <fullName evidence="12">Tubulin beta chain</fullName>
    </recommendedName>
</protein>
<dbReference type="GO" id="GO:0005200">
    <property type="term" value="F:structural constituent of cytoskeleton"/>
    <property type="evidence" value="ECO:0007669"/>
    <property type="project" value="InterPro"/>
</dbReference>
<dbReference type="SMART" id="SM00864">
    <property type="entry name" value="Tubulin"/>
    <property type="match status" value="1"/>
</dbReference>
<dbReference type="OrthoDB" id="6673267at2759"/>
<dbReference type="EMBL" id="JAOQAZ010000010">
    <property type="protein sequence ID" value="KAJ4263443.1"/>
    <property type="molecule type" value="Genomic_DNA"/>
</dbReference>
<keyword evidence="11" id="KW-1185">Reference proteome</keyword>
<dbReference type="GO" id="GO:0003924">
    <property type="term" value="F:GTPase activity"/>
    <property type="evidence" value="ECO:0007669"/>
    <property type="project" value="InterPro"/>
</dbReference>
<dbReference type="InterPro" id="IPR003008">
    <property type="entry name" value="Tubulin_FtsZ_GTPase"/>
</dbReference>
<evidence type="ECO:0000256" key="7">
    <source>
        <dbReference type="ARBA" id="ARBA00023212"/>
    </source>
</evidence>
<dbReference type="InterPro" id="IPR013838">
    <property type="entry name" value="Beta-tubulin_BS"/>
</dbReference>
<dbReference type="PROSITE" id="PS00228">
    <property type="entry name" value="TUBULIN_B_AUTOREG"/>
    <property type="match status" value="1"/>
</dbReference>
<evidence type="ECO:0000256" key="2">
    <source>
        <dbReference type="ARBA" id="ARBA00009636"/>
    </source>
</evidence>
<dbReference type="InterPro" id="IPR036525">
    <property type="entry name" value="Tubulin/FtsZ_GTPase_sf"/>
</dbReference>
<proteinExistence type="inferred from homology"/>
<comment type="subcellular location">
    <subcellularLocation>
        <location evidence="1">Cytoplasm</location>
        <location evidence="1">Cytoskeleton</location>
    </subcellularLocation>
</comment>
<dbReference type="AlphaFoldDB" id="A0A9W8S2A2"/>
<evidence type="ECO:0000313" key="10">
    <source>
        <dbReference type="EMBL" id="KAJ4263443.1"/>
    </source>
</evidence>
<keyword evidence="7" id="KW-0206">Cytoskeleton</keyword>
<dbReference type="PRINTS" id="PR01163">
    <property type="entry name" value="BETATUBULIN"/>
</dbReference>
<evidence type="ECO:0000256" key="4">
    <source>
        <dbReference type="ARBA" id="ARBA00022701"/>
    </source>
</evidence>
<sequence>MREIISLQVGRCGNQVGSAFWQTVQNEHGLDSDGVDQQERLGVYFNESSGHRYVPRAILVDLEPMDAIRSSAIGQLFCPDNFVFGQYGAGDNWAKGYYTEGAELSGQVLDAVRREAEECDCLSGFQITHSLGGGTGGGMGTLLISKLREEFPSCMIATFSVLPATDISESLVEPYNATLSIHQLVEHADMTFCIDNQAVYDICKRSYDNPSYGDLNHLISAAMSIVTTCFRFPEQLNSDLRKLAVDMVPFPSLHFFTVGFAPFTGASSAITIPDLTQQLFDPKRSMSCSDLRNGRFLNSLAIFRGRVDMKEVEEQIGVTQSKNPSWLPNNIPTTLCSVPVSGSELSSTFVGNSTAIQEPLKRIGDRFSYMFRRKYFFNPFIREGMDEMEFTEAEYNMQDLVAEYQEYEEAGTNVE</sequence>
<accession>A0A9W8S2A2</accession>
<evidence type="ECO:0008006" key="12">
    <source>
        <dbReference type="Google" id="ProtNLM"/>
    </source>
</evidence>
<feature type="domain" description="Tubulin/FtsZ GTPase" evidence="8">
    <location>
        <begin position="41"/>
        <end position="234"/>
    </location>
</feature>
<gene>
    <name evidence="10" type="ORF">NW762_006262</name>
</gene>
<reference evidence="10" key="1">
    <citation type="submission" date="2022-09" db="EMBL/GenBank/DDBJ databases">
        <title>Fusarium specimens isolated from Avocado Roots.</title>
        <authorList>
            <person name="Stajich J."/>
            <person name="Roper C."/>
            <person name="Heimlech-Rivalta G."/>
        </authorList>
    </citation>
    <scope>NUCLEOTIDE SEQUENCE</scope>
    <source>
        <strain evidence="10">CF00136</strain>
    </source>
</reference>
<dbReference type="Proteomes" id="UP001152049">
    <property type="component" value="Unassembled WGS sequence"/>
</dbReference>
<dbReference type="SMART" id="SM00865">
    <property type="entry name" value="Tubulin_C"/>
    <property type="match status" value="1"/>
</dbReference>
<evidence type="ECO:0000256" key="5">
    <source>
        <dbReference type="ARBA" id="ARBA00022741"/>
    </source>
</evidence>
<evidence type="ECO:0000256" key="6">
    <source>
        <dbReference type="ARBA" id="ARBA00023134"/>
    </source>
</evidence>
<evidence type="ECO:0000259" key="8">
    <source>
        <dbReference type="SMART" id="SM00864"/>
    </source>
</evidence>
<dbReference type="GO" id="GO:0005525">
    <property type="term" value="F:GTP binding"/>
    <property type="evidence" value="ECO:0007669"/>
    <property type="project" value="UniProtKB-KW"/>
</dbReference>
<name>A0A9W8S2A2_9HYPO</name>
<dbReference type="GO" id="GO:0007017">
    <property type="term" value="P:microtubule-based process"/>
    <property type="evidence" value="ECO:0007669"/>
    <property type="project" value="InterPro"/>
</dbReference>
<organism evidence="10 11">
    <name type="scientific">Fusarium torreyae</name>
    <dbReference type="NCBI Taxonomy" id="1237075"/>
    <lineage>
        <taxon>Eukaryota</taxon>
        <taxon>Fungi</taxon>
        <taxon>Dikarya</taxon>
        <taxon>Ascomycota</taxon>
        <taxon>Pezizomycotina</taxon>
        <taxon>Sordariomycetes</taxon>
        <taxon>Hypocreomycetidae</taxon>
        <taxon>Hypocreales</taxon>
        <taxon>Nectriaceae</taxon>
        <taxon>Fusarium</taxon>
    </lineage>
</organism>
<dbReference type="Pfam" id="PF00091">
    <property type="entry name" value="Tubulin"/>
    <property type="match status" value="1"/>
</dbReference>
<keyword evidence="4" id="KW-0493">Microtubule</keyword>
<dbReference type="Pfam" id="PF03953">
    <property type="entry name" value="Tubulin_C"/>
    <property type="match status" value="1"/>
</dbReference>
<dbReference type="SUPFAM" id="SSF52490">
    <property type="entry name" value="Tubulin nucleotide-binding domain-like"/>
    <property type="match status" value="1"/>
</dbReference>
<dbReference type="PANTHER" id="PTHR11588">
    <property type="entry name" value="TUBULIN"/>
    <property type="match status" value="1"/>
</dbReference>
<dbReference type="Gene3D" id="1.10.287.600">
    <property type="entry name" value="Helix hairpin bin"/>
    <property type="match status" value="1"/>
</dbReference>
<dbReference type="GO" id="GO:0005874">
    <property type="term" value="C:microtubule"/>
    <property type="evidence" value="ECO:0007669"/>
    <property type="project" value="UniProtKB-KW"/>
</dbReference>
<keyword evidence="7" id="KW-0963">Cytoplasm</keyword>
<dbReference type="InterPro" id="IPR002453">
    <property type="entry name" value="Beta_tubulin"/>
</dbReference>
<dbReference type="CDD" id="cd02187">
    <property type="entry name" value="beta_tubulin"/>
    <property type="match status" value="1"/>
</dbReference>
<keyword evidence="6" id="KW-0342">GTP-binding</keyword>
<dbReference type="InterPro" id="IPR008280">
    <property type="entry name" value="Tub_FtsZ_C"/>
</dbReference>
<comment type="caution">
    <text evidence="10">The sequence shown here is derived from an EMBL/GenBank/DDBJ whole genome shotgun (WGS) entry which is preliminary data.</text>
</comment>
<dbReference type="Gene3D" id="3.40.50.1440">
    <property type="entry name" value="Tubulin/FtsZ, GTPase domain"/>
    <property type="match status" value="1"/>
</dbReference>
<dbReference type="InterPro" id="IPR000217">
    <property type="entry name" value="Tubulin"/>
</dbReference>
<evidence type="ECO:0000313" key="11">
    <source>
        <dbReference type="Proteomes" id="UP001152049"/>
    </source>
</evidence>
<dbReference type="InterPro" id="IPR023123">
    <property type="entry name" value="Tubulin_C"/>
</dbReference>
<evidence type="ECO:0000256" key="3">
    <source>
        <dbReference type="ARBA" id="ARBA00011747"/>
    </source>
</evidence>
<dbReference type="SUPFAM" id="SSF55307">
    <property type="entry name" value="Tubulin C-terminal domain-like"/>
    <property type="match status" value="1"/>
</dbReference>
<evidence type="ECO:0000259" key="9">
    <source>
        <dbReference type="SMART" id="SM00865"/>
    </source>
</evidence>
<keyword evidence="5" id="KW-0547">Nucleotide-binding</keyword>
<comment type="similarity">
    <text evidence="2">Belongs to the tubulin family.</text>
</comment>
<feature type="domain" description="Tubulin/FtsZ 2-layer sandwich" evidence="9">
    <location>
        <begin position="236"/>
        <end position="365"/>
    </location>
</feature>
<dbReference type="Gene3D" id="3.30.1330.20">
    <property type="entry name" value="Tubulin/FtsZ, C-terminal domain"/>
    <property type="match status" value="1"/>
</dbReference>
<comment type="subunit">
    <text evidence="3">Dimer of alpha and beta chains. A typical microtubule is a hollow water-filled tube with an outer diameter of 25 nm and an inner diameter of 15 nM. Alpha-beta heterodimers associate head-to-tail to form protofilaments running lengthwise along the microtubule wall with the beta-tubulin subunit facing the microtubule plus end conferring a structural polarity. Microtubules usually have 13 protofilaments but different protofilament numbers can be found in some organisms and specialized cells.</text>
</comment>
<dbReference type="PRINTS" id="PR01161">
    <property type="entry name" value="TUBULIN"/>
</dbReference>
<dbReference type="InterPro" id="IPR018316">
    <property type="entry name" value="Tubulin/FtsZ_2-layer-sand-dom"/>
</dbReference>
<dbReference type="InterPro" id="IPR037103">
    <property type="entry name" value="Tubulin/FtsZ-like_C"/>
</dbReference>
<evidence type="ECO:0000256" key="1">
    <source>
        <dbReference type="ARBA" id="ARBA00004245"/>
    </source>
</evidence>